<accession>U4VCA2</accession>
<dbReference type="EMBL" id="ASXJ01000327">
    <property type="protein sequence ID" value="ERM00311.1"/>
    <property type="molecule type" value="Genomic_DNA"/>
</dbReference>
<dbReference type="EC" id="1.1.1.100" evidence="3"/>
<dbReference type="NCBIfam" id="NF005559">
    <property type="entry name" value="PRK07231.1"/>
    <property type="match status" value="1"/>
</dbReference>
<comment type="caution">
    <text evidence="3">The sequence shown here is derived from an EMBL/GenBank/DDBJ whole genome shotgun (WGS) entry which is preliminary data.</text>
</comment>
<dbReference type="GO" id="GO:0004316">
    <property type="term" value="F:3-oxoacyl-[acyl-carrier-protein] reductase (NADPH) activity"/>
    <property type="evidence" value="ECO:0007669"/>
    <property type="project" value="UniProtKB-EC"/>
</dbReference>
<proteinExistence type="inferred from homology"/>
<evidence type="ECO:0000256" key="1">
    <source>
        <dbReference type="ARBA" id="ARBA00006484"/>
    </source>
</evidence>
<dbReference type="FunFam" id="3.40.50.720:FF:000084">
    <property type="entry name" value="Short-chain dehydrogenase reductase"/>
    <property type="match status" value="1"/>
</dbReference>
<dbReference type="InterPro" id="IPR036291">
    <property type="entry name" value="NAD(P)-bd_dom_sf"/>
</dbReference>
<sequence>MSLEGKVALITGAGSGGFGEGMAKRFADGGAKVVIVDRDKAGAERVAGEIGEAALAVAADISREADVDAAVEAALSKFGKVDILINNAGIGHKPQNAELVEPEEFDRILGVNVRGVYLMTRKLIPHFKGNGEGVILNVASTGAGGRPRPNLAWYNATKGWVVSVTKALAIELAPAKIRVVALNPVAGETPLLTTFMGEDTEEIRKKFRDSIPMGRLLKPDDLAEAAAFLCSPAASMITGGVALDVDGGRSI</sequence>
<comment type="similarity">
    <text evidence="1">Belongs to the short-chain dehydrogenases/reductases (SDR) family.</text>
</comment>
<dbReference type="SUPFAM" id="SSF51735">
    <property type="entry name" value="NAD(P)-binding Rossmann-fold domains"/>
    <property type="match status" value="1"/>
</dbReference>
<dbReference type="PANTHER" id="PTHR43639:SF1">
    <property type="entry name" value="SHORT-CHAIN DEHYDROGENASE_REDUCTASE FAMILY PROTEIN"/>
    <property type="match status" value="1"/>
</dbReference>
<keyword evidence="2 3" id="KW-0560">Oxidoreductase</keyword>
<organism evidence="3 4">
    <name type="scientific">Brucella intermedia 229E</name>
    <dbReference type="NCBI Taxonomy" id="1337887"/>
    <lineage>
        <taxon>Bacteria</taxon>
        <taxon>Pseudomonadati</taxon>
        <taxon>Pseudomonadota</taxon>
        <taxon>Alphaproteobacteria</taxon>
        <taxon>Hyphomicrobiales</taxon>
        <taxon>Brucellaceae</taxon>
        <taxon>Brucella/Ochrobactrum group</taxon>
        <taxon>Brucella</taxon>
    </lineage>
</organism>
<name>U4VCA2_9HYPH</name>
<dbReference type="InterPro" id="IPR002347">
    <property type="entry name" value="SDR_fam"/>
</dbReference>
<dbReference type="Proteomes" id="UP000016842">
    <property type="component" value="Unassembled WGS sequence"/>
</dbReference>
<dbReference type="AlphaFoldDB" id="U4VCA2"/>
<evidence type="ECO:0000256" key="2">
    <source>
        <dbReference type="ARBA" id="ARBA00023002"/>
    </source>
</evidence>
<reference evidence="3 4" key="1">
    <citation type="journal article" date="2014" name="FEMS Microbiol. Lett.">
        <title>Genome sequencing analysis reveals virulence-related gene content of Ochrobactrum intermedium strain 229E, a urease-positive strain isolated from the human gastric niche.</title>
        <authorList>
            <person name="Kulkarni G.J."/>
            <person name="Shetty S."/>
            <person name="Dharne M.S."/>
            <person name="Shouche Y.S."/>
        </authorList>
    </citation>
    <scope>NUCLEOTIDE SEQUENCE [LARGE SCALE GENOMIC DNA]</scope>
    <source>
        <strain evidence="3 4">229E</strain>
    </source>
</reference>
<dbReference type="PATRIC" id="fig|1337887.3.peg.4495"/>
<evidence type="ECO:0000313" key="3">
    <source>
        <dbReference type="EMBL" id="ERM00311.1"/>
    </source>
</evidence>
<protein>
    <submittedName>
        <fullName evidence="3">3-ketoacyl-ACP reductase</fullName>
        <ecNumber evidence="3">1.1.1.100</ecNumber>
    </submittedName>
</protein>
<evidence type="ECO:0000313" key="4">
    <source>
        <dbReference type="Proteomes" id="UP000016842"/>
    </source>
</evidence>
<dbReference type="PRINTS" id="PR00081">
    <property type="entry name" value="GDHRDH"/>
</dbReference>
<dbReference type="Pfam" id="PF13561">
    <property type="entry name" value="adh_short_C2"/>
    <property type="match status" value="1"/>
</dbReference>
<dbReference type="PANTHER" id="PTHR43639">
    <property type="entry name" value="OXIDOREDUCTASE, SHORT-CHAIN DEHYDROGENASE/REDUCTASE FAMILY (AFU_ORTHOLOGUE AFUA_5G02870)"/>
    <property type="match status" value="1"/>
</dbReference>
<dbReference type="Gene3D" id="3.40.50.720">
    <property type="entry name" value="NAD(P)-binding Rossmann-like Domain"/>
    <property type="match status" value="1"/>
</dbReference>
<gene>
    <name evidence="3" type="primary">fabG</name>
    <name evidence="3" type="ORF">Q644_05570</name>
</gene>
<dbReference type="PRINTS" id="PR00080">
    <property type="entry name" value="SDRFAMILY"/>
</dbReference>